<feature type="region of interest" description="Disordered" evidence="1">
    <location>
        <begin position="1"/>
        <end position="74"/>
    </location>
</feature>
<dbReference type="EMBL" id="MCGT01000013">
    <property type="protein sequence ID" value="ORX54479.1"/>
    <property type="molecule type" value="Genomic_DNA"/>
</dbReference>
<feature type="compositionally biased region" description="Low complexity" evidence="1">
    <location>
        <begin position="62"/>
        <end position="74"/>
    </location>
</feature>
<evidence type="ECO:0000313" key="3">
    <source>
        <dbReference type="Proteomes" id="UP000242146"/>
    </source>
</evidence>
<dbReference type="OrthoDB" id="2351940at2759"/>
<dbReference type="STRING" id="101127.A0A1X2GIF0"/>
<evidence type="ECO:0000256" key="1">
    <source>
        <dbReference type="SAM" id="MobiDB-lite"/>
    </source>
</evidence>
<protein>
    <submittedName>
        <fullName evidence="2">Uncharacterized protein</fullName>
    </submittedName>
</protein>
<gene>
    <name evidence="2" type="ORF">DM01DRAFT_1335622</name>
</gene>
<accession>A0A1X2GIF0</accession>
<dbReference type="AlphaFoldDB" id="A0A1X2GIF0"/>
<proteinExistence type="predicted"/>
<evidence type="ECO:0000313" key="2">
    <source>
        <dbReference type="EMBL" id="ORX54479.1"/>
    </source>
</evidence>
<name>A0A1X2GIF0_9FUNG</name>
<keyword evidence="3" id="KW-1185">Reference proteome</keyword>
<sequence length="288" mass="32135">MVPVAEPSSPSIPSLSQVYTTSRHHRASSSTSTSAFQSRHLQPPSRPPRIPRLRPTSAQVNPSSTTSHSPMSISSAITTTSARLHPQDHGLESLDLSALFGDTIHDAVTLQDDYRYLDFRLKGDLPGSMAGVESYVSYHDGGVYRILDCERPVDLLLEYAGSSSSCSVSQLIIRSPYTGNSFMPKRREGMVLISHDMRGLKNTQRFDDFSKHDFDEYREVFQDDRMAAWFKLVEDRPTVIDLQERSGCYILIKLFPTENELVDTTVDLLYIALLGCVGARSFAQGKLL</sequence>
<feature type="compositionally biased region" description="Polar residues" evidence="1">
    <location>
        <begin position="8"/>
        <end position="19"/>
    </location>
</feature>
<comment type="caution">
    <text evidence="2">The sequence shown here is derived from an EMBL/GenBank/DDBJ whole genome shotgun (WGS) entry which is preliminary data.</text>
</comment>
<reference evidence="2 3" key="1">
    <citation type="submission" date="2016-07" db="EMBL/GenBank/DDBJ databases">
        <title>Pervasive Adenine N6-methylation of Active Genes in Fungi.</title>
        <authorList>
            <consortium name="DOE Joint Genome Institute"/>
            <person name="Mondo S.J."/>
            <person name="Dannebaum R.O."/>
            <person name="Kuo R.C."/>
            <person name="Labutti K."/>
            <person name="Haridas S."/>
            <person name="Kuo A."/>
            <person name="Salamov A."/>
            <person name="Ahrendt S.R."/>
            <person name="Lipzen A."/>
            <person name="Sullivan W."/>
            <person name="Andreopoulos W.B."/>
            <person name="Clum A."/>
            <person name="Lindquist E."/>
            <person name="Daum C."/>
            <person name="Ramamoorthy G.K."/>
            <person name="Gryganskyi A."/>
            <person name="Culley D."/>
            <person name="Magnuson J.K."/>
            <person name="James T.Y."/>
            <person name="O'Malley M.A."/>
            <person name="Stajich J.E."/>
            <person name="Spatafora J.W."/>
            <person name="Visel A."/>
            <person name="Grigoriev I.V."/>
        </authorList>
    </citation>
    <scope>NUCLEOTIDE SEQUENCE [LARGE SCALE GENOMIC DNA]</scope>
    <source>
        <strain evidence="2 3">NRRL 3301</strain>
    </source>
</reference>
<organism evidence="2 3">
    <name type="scientific">Hesseltinella vesiculosa</name>
    <dbReference type="NCBI Taxonomy" id="101127"/>
    <lineage>
        <taxon>Eukaryota</taxon>
        <taxon>Fungi</taxon>
        <taxon>Fungi incertae sedis</taxon>
        <taxon>Mucoromycota</taxon>
        <taxon>Mucoromycotina</taxon>
        <taxon>Mucoromycetes</taxon>
        <taxon>Mucorales</taxon>
        <taxon>Cunninghamellaceae</taxon>
        <taxon>Hesseltinella</taxon>
    </lineage>
</organism>
<dbReference type="Proteomes" id="UP000242146">
    <property type="component" value="Unassembled WGS sequence"/>
</dbReference>